<accession>A0ABQ6M8N1</accession>
<evidence type="ECO:0000313" key="11">
    <source>
        <dbReference type="Proteomes" id="UP001165060"/>
    </source>
</evidence>
<proteinExistence type="inferred from homology"/>
<keyword evidence="5" id="KW-0507">mRNA processing</keyword>
<evidence type="ECO:0000256" key="6">
    <source>
        <dbReference type="ARBA" id="ARBA00023187"/>
    </source>
</evidence>
<feature type="compositionally biased region" description="Basic and acidic residues" evidence="8">
    <location>
        <begin position="37"/>
        <end position="50"/>
    </location>
</feature>
<comment type="caution">
    <text evidence="10">The sequence shown here is derived from an EMBL/GenBank/DDBJ whole genome shotgun (WGS) entry which is preliminary data.</text>
</comment>
<evidence type="ECO:0000256" key="2">
    <source>
        <dbReference type="ARBA" id="ARBA00004123"/>
    </source>
</evidence>
<feature type="domain" description="U4/U6.U5 small nuclear ribonucleoprotein 27kDa protein" evidence="9">
    <location>
        <begin position="91"/>
        <end position="149"/>
    </location>
</feature>
<dbReference type="PANTHER" id="PTHR31077:SF1">
    <property type="entry name" value="U4_U6.U5 SMALL NUCLEAR RIBONUCLEOPROTEIN 27 KDA PROTEIN"/>
    <property type="match status" value="1"/>
</dbReference>
<keyword evidence="6" id="KW-0508">mRNA splicing</keyword>
<organism evidence="10 11">
    <name type="scientific">Tetraparma gracilis</name>
    <dbReference type="NCBI Taxonomy" id="2962635"/>
    <lineage>
        <taxon>Eukaryota</taxon>
        <taxon>Sar</taxon>
        <taxon>Stramenopiles</taxon>
        <taxon>Ochrophyta</taxon>
        <taxon>Bolidophyceae</taxon>
        <taxon>Parmales</taxon>
        <taxon>Triparmaceae</taxon>
        <taxon>Tetraparma</taxon>
    </lineage>
</organism>
<evidence type="ECO:0000256" key="5">
    <source>
        <dbReference type="ARBA" id="ARBA00022664"/>
    </source>
</evidence>
<evidence type="ECO:0000259" key="9">
    <source>
        <dbReference type="Pfam" id="PF08648"/>
    </source>
</evidence>
<dbReference type="EMBL" id="BRYB01005210">
    <property type="protein sequence ID" value="GMI21751.1"/>
    <property type="molecule type" value="Genomic_DNA"/>
</dbReference>
<reference evidence="10 11" key="1">
    <citation type="journal article" date="2023" name="Commun. Biol.">
        <title>Genome analysis of Parmales, the sister group of diatoms, reveals the evolutionary specialization of diatoms from phago-mixotrophs to photoautotrophs.</title>
        <authorList>
            <person name="Ban H."/>
            <person name="Sato S."/>
            <person name="Yoshikawa S."/>
            <person name="Yamada K."/>
            <person name="Nakamura Y."/>
            <person name="Ichinomiya M."/>
            <person name="Sato N."/>
            <person name="Blanc-Mathieu R."/>
            <person name="Endo H."/>
            <person name="Kuwata A."/>
            <person name="Ogata H."/>
        </authorList>
    </citation>
    <scope>NUCLEOTIDE SEQUENCE [LARGE SCALE GENOMIC DNA]</scope>
</reference>
<comment type="function">
    <text evidence="1">May play a role in mRNA splicing.</text>
</comment>
<feature type="region of interest" description="Disordered" evidence="8">
    <location>
        <begin position="1"/>
        <end position="92"/>
    </location>
</feature>
<comment type="subcellular location">
    <subcellularLocation>
        <location evidence="2">Nucleus</location>
    </subcellularLocation>
</comment>
<dbReference type="Proteomes" id="UP001165060">
    <property type="component" value="Unassembled WGS sequence"/>
</dbReference>
<keyword evidence="7" id="KW-0539">Nucleus</keyword>
<evidence type="ECO:0000256" key="7">
    <source>
        <dbReference type="ARBA" id="ARBA00023242"/>
    </source>
</evidence>
<dbReference type="InterPro" id="IPR013957">
    <property type="entry name" value="SNRNP27"/>
</dbReference>
<protein>
    <recommendedName>
        <fullName evidence="9">U4/U6.U5 small nuclear ribonucleoprotein 27kDa protein domain-containing protein</fullName>
    </recommendedName>
</protein>
<dbReference type="PANTHER" id="PTHR31077">
    <property type="entry name" value="U4/U6.U5 SMALL NUCLEAR RIBONUCLEOPROTEIN 27 KDA PROTEIN"/>
    <property type="match status" value="1"/>
</dbReference>
<sequence>PPPPPSQFADAPPAKRARASAVNDAQAAPQHVPASEEQERGKREKMERLKAQLAEDANPRKKKKVEAKEKEGGEEMEVEGGGGGGGEEESEEAAMARLLGFGGFDTTKNKRVEDNHSGAAKGAAAVKKARKYRQYMNRKGGFNRPLEKMK</sequence>
<evidence type="ECO:0000256" key="3">
    <source>
        <dbReference type="ARBA" id="ARBA00008218"/>
    </source>
</evidence>
<feature type="non-terminal residue" evidence="10">
    <location>
        <position position="1"/>
    </location>
</feature>
<evidence type="ECO:0000256" key="1">
    <source>
        <dbReference type="ARBA" id="ARBA00003632"/>
    </source>
</evidence>
<gene>
    <name evidence="10" type="ORF">TeGR_g4969</name>
</gene>
<keyword evidence="11" id="KW-1185">Reference proteome</keyword>
<name>A0ABQ6M8N1_9STRA</name>
<comment type="subunit">
    <text evidence="4">Part of a tri-snRNP complex.</text>
</comment>
<dbReference type="Pfam" id="PF08648">
    <property type="entry name" value="SNRNP27"/>
    <property type="match status" value="1"/>
</dbReference>
<evidence type="ECO:0000256" key="8">
    <source>
        <dbReference type="SAM" id="MobiDB-lite"/>
    </source>
</evidence>
<evidence type="ECO:0000256" key="4">
    <source>
        <dbReference type="ARBA" id="ARBA00011825"/>
    </source>
</evidence>
<evidence type="ECO:0000313" key="10">
    <source>
        <dbReference type="EMBL" id="GMI21751.1"/>
    </source>
</evidence>
<comment type="similarity">
    <text evidence="3">Belongs to the SNUT3 family.</text>
</comment>